<keyword evidence="1" id="KW-0812">Transmembrane</keyword>
<dbReference type="PANTHER" id="PTHR41795:SF1">
    <property type="entry name" value="EXOPOLYSACCHARIDE SYNTHESIS PROTEIN"/>
    <property type="match status" value="1"/>
</dbReference>
<dbReference type="Pfam" id="PF06055">
    <property type="entry name" value="ExoD"/>
    <property type="match status" value="1"/>
</dbReference>
<dbReference type="AlphaFoldDB" id="A0A5M6I3B3"/>
<keyword evidence="1" id="KW-1133">Transmembrane helix</keyword>
<evidence type="ECO:0000313" key="3">
    <source>
        <dbReference type="Proteomes" id="UP000323886"/>
    </source>
</evidence>
<evidence type="ECO:0000256" key="1">
    <source>
        <dbReference type="SAM" id="Phobius"/>
    </source>
</evidence>
<dbReference type="OrthoDB" id="8446803at2"/>
<feature type="transmembrane region" description="Helical" evidence="1">
    <location>
        <begin position="48"/>
        <end position="77"/>
    </location>
</feature>
<sequence length="209" mass="21813">MAGTGKLSMSAAGRRTSDLLSELAVGDPDGQVTFGEIFHRLEHKAFGALFLVLAIPNCFPMVPGISVITGCAILLLAMQLAFGREEPWLPAAIRTRGFARGSFAKVLDKALPWIVRVERLASPRLQILTSGTGRQVFGAVIAVLAVAMMLPVPIIGNIPPGIAIAVLSLGLLEHDGRVVAVGYALGTVAVIAVASMLAGLVMGFEAIAF</sequence>
<keyword evidence="1" id="KW-0472">Membrane</keyword>
<dbReference type="PIRSF" id="PIRSF033239">
    <property type="entry name" value="ExoD"/>
    <property type="match status" value="1"/>
</dbReference>
<reference evidence="2 3" key="1">
    <citation type="submission" date="2019-09" db="EMBL/GenBank/DDBJ databases">
        <title>Draft Whole-Genome sequence of Blastochloris sulfoviridis DSM 729.</title>
        <authorList>
            <person name="Meyer T.E."/>
            <person name="Kyndt J.A."/>
        </authorList>
    </citation>
    <scope>NUCLEOTIDE SEQUENCE [LARGE SCALE GENOMIC DNA]</scope>
    <source>
        <strain evidence="2 3">DSM 729</strain>
    </source>
</reference>
<dbReference type="InterPro" id="IPR010331">
    <property type="entry name" value="ExoD"/>
</dbReference>
<evidence type="ECO:0000313" key="2">
    <source>
        <dbReference type="EMBL" id="KAA5602700.1"/>
    </source>
</evidence>
<dbReference type="PANTHER" id="PTHR41795">
    <property type="entry name" value="EXOPOLYSACCHARIDE SYNTHESIS PROTEIN"/>
    <property type="match status" value="1"/>
</dbReference>
<dbReference type="EMBL" id="VWPL01000005">
    <property type="protein sequence ID" value="KAA5602700.1"/>
    <property type="molecule type" value="Genomic_DNA"/>
</dbReference>
<accession>A0A5M6I3B3</accession>
<comment type="caution">
    <text evidence="2">The sequence shown here is derived from an EMBL/GenBank/DDBJ whole genome shotgun (WGS) entry which is preliminary data.</text>
</comment>
<feature type="transmembrane region" description="Helical" evidence="1">
    <location>
        <begin position="178"/>
        <end position="204"/>
    </location>
</feature>
<feature type="transmembrane region" description="Helical" evidence="1">
    <location>
        <begin position="136"/>
        <end position="158"/>
    </location>
</feature>
<name>A0A5M6I3B3_9HYPH</name>
<protein>
    <submittedName>
        <fullName evidence="2">Exopolysaccharide biosynthesis protein</fullName>
    </submittedName>
</protein>
<organism evidence="2 3">
    <name type="scientific">Blastochloris sulfoviridis</name>
    <dbReference type="NCBI Taxonomy" id="50712"/>
    <lineage>
        <taxon>Bacteria</taxon>
        <taxon>Pseudomonadati</taxon>
        <taxon>Pseudomonadota</taxon>
        <taxon>Alphaproteobacteria</taxon>
        <taxon>Hyphomicrobiales</taxon>
        <taxon>Blastochloridaceae</taxon>
        <taxon>Blastochloris</taxon>
    </lineage>
</organism>
<gene>
    <name evidence="2" type="ORF">F1193_04245</name>
</gene>
<proteinExistence type="predicted"/>
<dbReference type="Proteomes" id="UP000323886">
    <property type="component" value="Unassembled WGS sequence"/>
</dbReference>
<keyword evidence="3" id="KW-1185">Reference proteome</keyword>